<evidence type="ECO:0000256" key="1">
    <source>
        <dbReference type="SAM" id="Phobius"/>
    </source>
</evidence>
<dbReference type="AlphaFoldDB" id="A0A1E5GVW2"/>
<evidence type="ECO:0000313" key="4">
    <source>
        <dbReference type="Proteomes" id="UP000094764"/>
    </source>
</evidence>
<keyword evidence="1" id="KW-1133">Transmembrane helix</keyword>
<organism evidence="3 4">
    <name type="scientific">Enterococcus quebecensis</name>
    <dbReference type="NCBI Taxonomy" id="903983"/>
    <lineage>
        <taxon>Bacteria</taxon>
        <taxon>Bacillati</taxon>
        <taxon>Bacillota</taxon>
        <taxon>Bacilli</taxon>
        <taxon>Lactobacillales</taxon>
        <taxon>Enterococcaceae</taxon>
        <taxon>Enterococcus</taxon>
    </lineage>
</organism>
<feature type="transmembrane region" description="Helical" evidence="1">
    <location>
        <begin position="246"/>
        <end position="263"/>
    </location>
</feature>
<feature type="transmembrane region" description="Helical" evidence="1">
    <location>
        <begin position="41"/>
        <end position="61"/>
    </location>
</feature>
<evidence type="ECO:0000313" key="3">
    <source>
        <dbReference type="EMBL" id="OEG16440.1"/>
    </source>
</evidence>
<dbReference type="Proteomes" id="UP000094764">
    <property type="component" value="Unassembled WGS sequence"/>
</dbReference>
<dbReference type="Pfam" id="PF01757">
    <property type="entry name" value="Acyl_transf_3"/>
    <property type="match status" value="1"/>
</dbReference>
<feature type="transmembrane region" description="Helical" evidence="1">
    <location>
        <begin position="124"/>
        <end position="147"/>
    </location>
</feature>
<gene>
    <name evidence="3" type="ORF">BCR23_06000</name>
</gene>
<protein>
    <recommendedName>
        <fullName evidence="2">Acyltransferase 3 domain-containing protein</fullName>
    </recommendedName>
</protein>
<dbReference type="EMBL" id="MIKB01000013">
    <property type="protein sequence ID" value="OEG16440.1"/>
    <property type="molecule type" value="Genomic_DNA"/>
</dbReference>
<proteinExistence type="predicted"/>
<dbReference type="STRING" id="903983.BCR23_06000"/>
<evidence type="ECO:0000259" key="2">
    <source>
        <dbReference type="Pfam" id="PF01757"/>
    </source>
</evidence>
<feature type="transmembrane region" description="Helical" evidence="1">
    <location>
        <begin position="20"/>
        <end position="35"/>
    </location>
</feature>
<feature type="transmembrane region" description="Helical" evidence="1">
    <location>
        <begin position="314"/>
        <end position="334"/>
    </location>
</feature>
<dbReference type="GO" id="GO:0016747">
    <property type="term" value="F:acyltransferase activity, transferring groups other than amino-acyl groups"/>
    <property type="evidence" value="ECO:0007669"/>
    <property type="project" value="InterPro"/>
</dbReference>
<dbReference type="OrthoDB" id="9816048at2"/>
<feature type="transmembrane region" description="Helical" evidence="1">
    <location>
        <begin position="159"/>
        <end position="179"/>
    </location>
</feature>
<reference evidence="4" key="1">
    <citation type="submission" date="2016-09" db="EMBL/GenBank/DDBJ databases">
        <authorList>
            <person name="Gulvik C.A."/>
        </authorList>
    </citation>
    <scope>NUCLEOTIDE SEQUENCE [LARGE SCALE GENOMIC DNA]</scope>
    <source>
        <strain evidence="4">LMG 26306</strain>
    </source>
</reference>
<keyword evidence="1" id="KW-0472">Membrane</keyword>
<feature type="domain" description="Acyltransferase 3" evidence="2">
    <location>
        <begin position="17"/>
        <end position="324"/>
    </location>
</feature>
<comment type="caution">
    <text evidence="3">The sequence shown here is derived from an EMBL/GenBank/DDBJ whole genome shotgun (WGS) entry which is preliminary data.</text>
</comment>
<dbReference type="InterPro" id="IPR002656">
    <property type="entry name" value="Acyl_transf_3_dom"/>
</dbReference>
<sequence length="354" mass="41201">MYKYYEKKGEIVKRDSRIDLLRSVAIVLILLAHVYPPNFLFQIRTFDVPLMAFLMGASYVLSERKSKKEQFHKYLWKRFKRLIIPAWIFLTLYFVLMWVGVLFLNREYPFTTEIIRTSYTLESGINYVWIIRVFFIISILSPVIYFLTQKSNTILKVTGLLLILLAIQIVLCDISGNMIGHTKEIFQSYIAIPFGYCIAAFVGMKASEQGIRKNIQLSLILVFIFILSGLNVNFGQLQMFKYPPSPYFLAYGIGVSLILYTILSNRKIEAGISKFNILTWMSKHSLEIYYWHIFAISVLNQIRPETSWRGKFVIILIGSILVTAIQVYIFPNLLSGKFSLKKYQVETSSTYEDY</sequence>
<accession>A0A1E5GVW2</accession>
<keyword evidence="1" id="KW-0812">Transmembrane</keyword>
<feature type="transmembrane region" description="Helical" evidence="1">
    <location>
        <begin position="185"/>
        <end position="203"/>
    </location>
</feature>
<feature type="transmembrane region" description="Helical" evidence="1">
    <location>
        <begin position="284"/>
        <end position="302"/>
    </location>
</feature>
<keyword evidence="4" id="KW-1185">Reference proteome</keyword>
<name>A0A1E5GVW2_9ENTE</name>
<feature type="transmembrane region" description="Helical" evidence="1">
    <location>
        <begin position="82"/>
        <end position="104"/>
    </location>
</feature>
<feature type="transmembrane region" description="Helical" evidence="1">
    <location>
        <begin position="215"/>
        <end position="234"/>
    </location>
</feature>